<dbReference type="AlphaFoldDB" id="A0A1T4XIY4"/>
<dbReference type="Proteomes" id="UP000190286">
    <property type="component" value="Unassembled WGS sequence"/>
</dbReference>
<evidence type="ECO:0000256" key="1">
    <source>
        <dbReference type="SAM" id="MobiDB-lite"/>
    </source>
</evidence>
<accession>A0A1T4XIY4</accession>
<feature type="region of interest" description="Disordered" evidence="1">
    <location>
        <begin position="143"/>
        <end position="164"/>
    </location>
</feature>
<evidence type="ECO:0000313" key="2">
    <source>
        <dbReference type="EMBL" id="SKA89529.1"/>
    </source>
</evidence>
<proteinExistence type="predicted"/>
<protein>
    <submittedName>
        <fullName evidence="2">Uncharacterized protein</fullName>
    </submittedName>
</protein>
<name>A0A1T4XIY4_9FIRM</name>
<reference evidence="2 3" key="1">
    <citation type="submission" date="2017-02" db="EMBL/GenBank/DDBJ databases">
        <authorList>
            <person name="Peterson S.W."/>
        </authorList>
    </citation>
    <scope>NUCLEOTIDE SEQUENCE [LARGE SCALE GENOMIC DNA]</scope>
    <source>
        <strain evidence="2 3">ATCC 27749</strain>
    </source>
</reference>
<organism evidence="2 3">
    <name type="scientific">Gemmiger formicilis</name>
    <dbReference type="NCBI Taxonomy" id="745368"/>
    <lineage>
        <taxon>Bacteria</taxon>
        <taxon>Bacillati</taxon>
        <taxon>Bacillota</taxon>
        <taxon>Clostridia</taxon>
        <taxon>Eubacteriales</taxon>
        <taxon>Gemmiger</taxon>
    </lineage>
</organism>
<sequence>MTPPRVAARGMAVSGRFRGASGTPPPTVCPRMGGSGSLPLIRPCGATFPQGGRQELLLAAAGGRGGVRAPRPTDGDMETLRGLRGHPFPGRRTVGAGHARPGGWREHPSMVRSVGRGLDPSAGGCPGDGRWREVSRGVGDAAPYGLPENGRQRKPAPHPALRGHLPPRGKARAVGEGFIPPGVLAAAGGRGGVGAPRPTDGDMETLRGLRRHPFPGRRTVGAGHCGVVSVGPRLSGAKPGSEQCLPPRGKQPHERASFAGWRRSLCAAKRPARGLAWAGAPVLPPHPAHISTGV</sequence>
<feature type="region of interest" description="Disordered" evidence="1">
    <location>
        <begin position="1"/>
        <end position="26"/>
    </location>
</feature>
<feature type="region of interest" description="Disordered" evidence="1">
    <location>
        <begin position="233"/>
        <end position="256"/>
    </location>
</feature>
<dbReference type="EMBL" id="FUYF01000011">
    <property type="protein sequence ID" value="SKA89529.1"/>
    <property type="molecule type" value="Genomic_DNA"/>
</dbReference>
<feature type="compositionally biased region" description="Basic and acidic residues" evidence="1">
    <location>
        <begin position="71"/>
        <end position="81"/>
    </location>
</feature>
<evidence type="ECO:0000313" key="3">
    <source>
        <dbReference type="Proteomes" id="UP000190286"/>
    </source>
</evidence>
<gene>
    <name evidence="2" type="ORF">SAMN02745178_01938</name>
</gene>
<feature type="region of interest" description="Disordered" evidence="1">
    <location>
        <begin position="63"/>
        <end position="106"/>
    </location>
</feature>
<keyword evidence="3" id="KW-1185">Reference proteome</keyword>